<dbReference type="PANTHER" id="PTHR31326">
    <property type="entry name" value="PROTEIN CLT2, CHLOROPLASTIC"/>
    <property type="match status" value="1"/>
</dbReference>
<accession>A0A2H6K8F5</accession>
<comment type="caution">
    <text evidence="8">The sequence shown here is derived from an EMBL/GenBank/DDBJ whole genome shotgun (WGS) entry which is preliminary data.</text>
</comment>
<feature type="transmembrane region" description="Helical" evidence="7">
    <location>
        <begin position="158"/>
        <end position="180"/>
    </location>
</feature>
<evidence type="ECO:0000256" key="3">
    <source>
        <dbReference type="ARBA" id="ARBA00022448"/>
    </source>
</evidence>
<dbReference type="RefSeq" id="XP_028865517.1">
    <property type="nucleotide sequence ID" value="XM_029009684.1"/>
</dbReference>
<dbReference type="EMBL" id="BDSA01000001">
    <property type="protein sequence ID" value="GBE59274.1"/>
    <property type="molecule type" value="Genomic_DNA"/>
</dbReference>
<feature type="transmembrane region" description="Helical" evidence="7">
    <location>
        <begin position="130"/>
        <end position="151"/>
    </location>
</feature>
<dbReference type="SMR" id="A0A2H6K8F5"/>
<feature type="transmembrane region" description="Helical" evidence="7">
    <location>
        <begin position="376"/>
        <end position="397"/>
    </location>
</feature>
<gene>
    <name evidence="8" type="ORF">BOVATA_007670</name>
</gene>
<evidence type="ECO:0000256" key="7">
    <source>
        <dbReference type="SAM" id="Phobius"/>
    </source>
</evidence>
<comment type="similarity">
    <text evidence="2">Belongs to the CRT-like transporter family.</text>
</comment>
<keyword evidence="5 7" id="KW-1133">Transmembrane helix</keyword>
<evidence type="ECO:0000256" key="5">
    <source>
        <dbReference type="ARBA" id="ARBA00022989"/>
    </source>
</evidence>
<comment type="subcellular location">
    <subcellularLocation>
        <location evidence="1">Membrane</location>
        <topology evidence="1">Multi-pass membrane protein</topology>
    </subcellularLocation>
</comment>
<keyword evidence="9" id="KW-1185">Reference proteome</keyword>
<evidence type="ECO:0000256" key="2">
    <source>
        <dbReference type="ARBA" id="ARBA00006690"/>
    </source>
</evidence>
<feature type="transmembrane region" description="Helical" evidence="7">
    <location>
        <begin position="97"/>
        <end position="118"/>
    </location>
</feature>
<evidence type="ECO:0000256" key="1">
    <source>
        <dbReference type="ARBA" id="ARBA00004141"/>
    </source>
</evidence>
<dbReference type="Pfam" id="PF08627">
    <property type="entry name" value="CRT-like"/>
    <property type="match status" value="1"/>
</dbReference>
<dbReference type="GO" id="GO:0016020">
    <property type="term" value="C:membrane"/>
    <property type="evidence" value="ECO:0007669"/>
    <property type="project" value="UniProtKB-SubCell"/>
</dbReference>
<feature type="transmembrane region" description="Helical" evidence="7">
    <location>
        <begin position="254"/>
        <end position="271"/>
    </location>
</feature>
<evidence type="ECO:0000256" key="4">
    <source>
        <dbReference type="ARBA" id="ARBA00022692"/>
    </source>
</evidence>
<evidence type="ECO:0000313" key="8">
    <source>
        <dbReference type="EMBL" id="GBE59274.1"/>
    </source>
</evidence>
<dbReference type="InterPro" id="IPR013936">
    <property type="entry name" value="CRT-like"/>
</dbReference>
<dbReference type="OrthoDB" id="416555at2759"/>
<reference evidence="8 9" key="1">
    <citation type="journal article" date="2017" name="BMC Genomics">
        <title>Whole-genome assembly of Babesia ovata and comparative genomics between closely related pathogens.</title>
        <authorList>
            <person name="Yamagishi J."/>
            <person name="Asada M."/>
            <person name="Hakimi H."/>
            <person name="Tanaka T.Q."/>
            <person name="Sugimoto C."/>
            <person name="Kawazu S."/>
        </authorList>
    </citation>
    <scope>NUCLEOTIDE SEQUENCE [LARGE SCALE GENOMIC DNA]</scope>
    <source>
        <strain evidence="8 9">Miyake</strain>
    </source>
</reference>
<keyword evidence="4 7" id="KW-0812">Transmembrane</keyword>
<evidence type="ECO:0000256" key="6">
    <source>
        <dbReference type="ARBA" id="ARBA00023136"/>
    </source>
</evidence>
<dbReference type="Proteomes" id="UP000236319">
    <property type="component" value="Unassembled WGS sequence"/>
</dbReference>
<organism evidence="8 9">
    <name type="scientific">Babesia ovata</name>
    <dbReference type="NCBI Taxonomy" id="189622"/>
    <lineage>
        <taxon>Eukaryota</taxon>
        <taxon>Sar</taxon>
        <taxon>Alveolata</taxon>
        <taxon>Apicomplexa</taxon>
        <taxon>Aconoidasida</taxon>
        <taxon>Piroplasmida</taxon>
        <taxon>Babesiidae</taxon>
        <taxon>Babesia</taxon>
    </lineage>
</organism>
<feature type="transmembrane region" description="Helical" evidence="7">
    <location>
        <begin position="186"/>
        <end position="204"/>
    </location>
</feature>
<feature type="transmembrane region" description="Helical" evidence="7">
    <location>
        <begin position="67"/>
        <end position="85"/>
    </location>
</feature>
<evidence type="ECO:0000313" key="9">
    <source>
        <dbReference type="Proteomes" id="UP000236319"/>
    </source>
</evidence>
<dbReference type="VEuPathDB" id="PiroplasmaDB:BOVATA_007670"/>
<dbReference type="PANTHER" id="PTHR31326:SF1">
    <property type="entry name" value="PROTEIN CLT2, CHLOROPLASTIC"/>
    <property type="match status" value="1"/>
</dbReference>
<dbReference type="AlphaFoldDB" id="A0A2H6K8F5"/>
<keyword evidence="6 7" id="KW-0472">Membrane</keyword>
<protein>
    <submittedName>
        <fullName evidence="8">Chloroquine resistance transporter</fullName>
    </submittedName>
</protein>
<dbReference type="GeneID" id="39873044"/>
<feature type="transmembrane region" description="Helical" evidence="7">
    <location>
        <begin position="332"/>
        <end position="356"/>
    </location>
</feature>
<keyword evidence="3" id="KW-0813">Transport</keyword>
<proteinExistence type="inferred from homology"/>
<sequence length="420" mass="46715">MNNRSASADDGRGARPSDSWYDEYYRGPFLADDLYGASDDRTPEMRIASAPRTCMRTVFDALGRHKLLIACFVYVLMDIFTTVHYKRLMDHTGNYAMVTMEVLVLFFMFLFGLLYWAFSYLSPAYMAHPFNYRQLIPMSLFDIVGTMLSTIGSVETSGIVLVMLSQISIPLTIITCKMLLGRAYHWYQYIGSFLIVLFVVIKELTVPMTAGGNNLMANLIYMASCLPDSVASALRSGIYLSESFHLLKYQFSSITLQFILGFPLFAFTLAMRRTRMDLGILAGSFHDLRSGLACLFLGSNTIVDNCGAADQISCDSCEGSFKVLMIYLLCNIIIRVAYIVIMMNATVTLVFLLGTLKLPLCSIAFSMESISGDSATAFEIIDVVCFVGIMASLGIYAMGRKLLATPPESPLEEPMLPDKE</sequence>
<name>A0A2H6K8F5_9APIC</name>